<gene>
    <name evidence="9" type="ORF">WQQ_44290</name>
</gene>
<keyword evidence="4" id="KW-0732">Signal</keyword>
<comment type="similarity">
    <text evidence="2">Belongs to the glycosyl hydrolase 3 family.</text>
</comment>
<accession>I7Z881</accession>
<evidence type="ECO:0000256" key="1">
    <source>
        <dbReference type="ARBA" id="ARBA00000448"/>
    </source>
</evidence>
<dbReference type="Gene3D" id="3.40.50.1700">
    <property type="entry name" value="Glycoside hydrolase family 3 C-terminal domain"/>
    <property type="match status" value="1"/>
</dbReference>
<protein>
    <recommendedName>
        <fullName evidence="3">beta-glucosidase</fullName>
        <ecNumber evidence="3">3.2.1.21</ecNumber>
    </recommendedName>
</protein>
<organism evidence="9 10">
    <name type="scientific">Hydrocarboniphaga effusa AP103</name>
    <dbReference type="NCBI Taxonomy" id="1172194"/>
    <lineage>
        <taxon>Bacteria</taxon>
        <taxon>Pseudomonadati</taxon>
        <taxon>Pseudomonadota</taxon>
        <taxon>Gammaproteobacteria</taxon>
        <taxon>Nevskiales</taxon>
        <taxon>Nevskiaceae</taxon>
        <taxon>Hydrocarboniphaga</taxon>
    </lineage>
</organism>
<dbReference type="EC" id="3.2.1.21" evidence="3"/>
<evidence type="ECO:0000256" key="3">
    <source>
        <dbReference type="ARBA" id="ARBA00012744"/>
    </source>
</evidence>
<keyword evidence="5 9" id="KW-0378">Hydrolase</keyword>
<reference evidence="9 10" key="1">
    <citation type="journal article" date="2012" name="J. Bacteriol.">
        <title>Genome Sequence of n-Alkane-Degrading Hydrocarboniphaga effusa Strain AP103T (ATCC BAA-332T).</title>
        <authorList>
            <person name="Chang H.K."/>
            <person name="Zylstra G.J."/>
            <person name="Chae J.C."/>
        </authorList>
    </citation>
    <scope>NUCLEOTIDE SEQUENCE [LARGE SCALE GENOMIC DNA]</scope>
    <source>
        <strain evidence="9 10">AP103</strain>
    </source>
</reference>
<evidence type="ECO:0000313" key="10">
    <source>
        <dbReference type="Proteomes" id="UP000003704"/>
    </source>
</evidence>
<dbReference type="InterPro" id="IPR036962">
    <property type="entry name" value="Glyco_hydro_3_N_sf"/>
</dbReference>
<dbReference type="SUPFAM" id="SSF51445">
    <property type="entry name" value="(Trans)glycosidases"/>
    <property type="match status" value="1"/>
</dbReference>
<evidence type="ECO:0000256" key="4">
    <source>
        <dbReference type="ARBA" id="ARBA00022729"/>
    </source>
</evidence>
<sequence length="678" mass="72841">MGKTSDDTLKDAARMSRIEQLLSQMTLTEKLGQLTMTASGYAVTGPIIVGDSTDSIKDGSVGNLLNMVGPGPTHEMQKIAVEQTRLGIPLLIGLDIIHGHRILFPLPIAEAASFDPRLWERTAREAAKEGAADGLAMTFAPMLDVSRDPRWGRTAEGGGEDGWLNSRIAEAKVRGFQGDDLSSKDALAACAKHFAAYGPVNAGREYAPVDISERTLREVHLPPFEAAVKAGVETIMPAFTDLNGIPMTAHVPLLRDYLRSELGFDGVLVSDYNAIGELIKHGVAADLVEAATLALKAGVDIDMMADAYRKGLPVALERGLVTMDEIDACVRRVLRLKEKLGLFDDPYRRGSTPEAPQALVDRRALAREVATRSVVMLKNEHDTLPLPASTQRIAVIGPLADAAYDMCGCWWAAGEHEPNTTVLAGLRAALPAAQIEHAAGVPILEDERSGIAAAAALVDNANAVVLCIGEGVRQSGEAASRAYPELAAHQRALAQAVFERASARGVPVIVVLFSGRPLVIPELDAKADAILAAWFLGTEAGHAIADLISGKASPSGRTPMTWPRALGQVPIFFGQRPSGRPMNADDFYTSKYLDVSNEPLYAFGHGLGYGRFAYSDLRVIPERVTENDTIRVTVDLVNEGKRAAEETVFLFMRDKIASVARPLLELRGFTKIALAARR</sequence>
<evidence type="ECO:0000256" key="6">
    <source>
        <dbReference type="ARBA" id="ARBA00023295"/>
    </source>
</evidence>
<dbReference type="PANTHER" id="PTHR30620">
    <property type="entry name" value="PERIPLASMIC BETA-GLUCOSIDASE-RELATED"/>
    <property type="match status" value="1"/>
</dbReference>
<dbReference type="GO" id="GO:0009251">
    <property type="term" value="P:glucan catabolic process"/>
    <property type="evidence" value="ECO:0007669"/>
    <property type="project" value="TreeGrafter"/>
</dbReference>
<dbReference type="InterPro" id="IPR001764">
    <property type="entry name" value="Glyco_hydro_3_N"/>
</dbReference>
<dbReference type="SUPFAM" id="SSF52279">
    <property type="entry name" value="Beta-D-glucan exohydrolase, C-terminal domain"/>
    <property type="match status" value="1"/>
</dbReference>
<dbReference type="AlphaFoldDB" id="I7Z881"/>
<proteinExistence type="inferred from homology"/>
<dbReference type="InterPro" id="IPR002772">
    <property type="entry name" value="Glyco_hydro_3_C"/>
</dbReference>
<dbReference type="InterPro" id="IPR013783">
    <property type="entry name" value="Ig-like_fold"/>
</dbReference>
<dbReference type="InterPro" id="IPR036881">
    <property type="entry name" value="Glyco_hydro_3_C_sf"/>
</dbReference>
<dbReference type="InterPro" id="IPR051915">
    <property type="entry name" value="Cellulose_Degrad_GH3"/>
</dbReference>
<keyword evidence="6" id="KW-0326">Glycosidase</keyword>
<keyword evidence="10" id="KW-1185">Reference proteome</keyword>
<comment type="caution">
    <text evidence="9">The sequence shown here is derived from an EMBL/GenBank/DDBJ whole genome shotgun (WGS) entry which is preliminary data.</text>
</comment>
<dbReference type="Pfam" id="PF00933">
    <property type="entry name" value="Glyco_hydro_3"/>
    <property type="match status" value="1"/>
</dbReference>
<feature type="domain" description="Glycoside hydrolase family 3 C-terminal" evidence="8">
    <location>
        <begin position="374"/>
        <end position="609"/>
    </location>
</feature>
<dbReference type="InterPro" id="IPR017853">
    <property type="entry name" value="GH"/>
</dbReference>
<dbReference type="STRING" id="1172194.WQQ_44290"/>
<evidence type="ECO:0000259" key="7">
    <source>
        <dbReference type="Pfam" id="PF00933"/>
    </source>
</evidence>
<name>I7Z881_9GAMM</name>
<dbReference type="FunFam" id="3.20.20.300:FF:000005">
    <property type="entry name" value="Periplasmic beta-glucosidase"/>
    <property type="match status" value="1"/>
</dbReference>
<dbReference type="PATRIC" id="fig|1172194.4.peg.4294"/>
<dbReference type="Gene3D" id="3.20.20.300">
    <property type="entry name" value="Glycoside hydrolase, family 3, N-terminal domain"/>
    <property type="match status" value="1"/>
</dbReference>
<dbReference type="GO" id="GO:0008422">
    <property type="term" value="F:beta-glucosidase activity"/>
    <property type="evidence" value="ECO:0007669"/>
    <property type="project" value="UniProtKB-EC"/>
</dbReference>
<dbReference type="PANTHER" id="PTHR30620:SF16">
    <property type="entry name" value="LYSOSOMAL BETA GLUCOSIDASE"/>
    <property type="match status" value="1"/>
</dbReference>
<evidence type="ECO:0000256" key="2">
    <source>
        <dbReference type="ARBA" id="ARBA00005336"/>
    </source>
</evidence>
<dbReference type="EMBL" id="AKGD01000004">
    <property type="protein sequence ID" value="EIT67994.1"/>
    <property type="molecule type" value="Genomic_DNA"/>
</dbReference>
<dbReference type="Gene3D" id="2.60.40.10">
    <property type="entry name" value="Immunoglobulins"/>
    <property type="match status" value="1"/>
</dbReference>
<comment type="catalytic activity">
    <reaction evidence="1">
        <text>Hydrolysis of terminal, non-reducing beta-D-glucosyl residues with release of beta-D-glucose.</text>
        <dbReference type="EC" id="3.2.1.21"/>
    </reaction>
</comment>
<evidence type="ECO:0000259" key="8">
    <source>
        <dbReference type="Pfam" id="PF01915"/>
    </source>
</evidence>
<dbReference type="Proteomes" id="UP000003704">
    <property type="component" value="Unassembled WGS sequence"/>
</dbReference>
<evidence type="ECO:0000313" key="9">
    <source>
        <dbReference type="EMBL" id="EIT67994.1"/>
    </source>
</evidence>
<dbReference type="PRINTS" id="PR00133">
    <property type="entry name" value="GLHYDRLASE3"/>
</dbReference>
<evidence type="ECO:0000256" key="5">
    <source>
        <dbReference type="ARBA" id="ARBA00022801"/>
    </source>
</evidence>
<dbReference type="Pfam" id="PF01915">
    <property type="entry name" value="Glyco_hydro_3_C"/>
    <property type="match status" value="1"/>
</dbReference>
<feature type="domain" description="Glycoside hydrolase family 3 N-terminal" evidence="7">
    <location>
        <begin position="26"/>
        <end position="336"/>
    </location>
</feature>